<keyword evidence="3" id="KW-0732">Signal</keyword>
<dbReference type="Proteomes" id="UP000095281">
    <property type="component" value="Unplaced"/>
</dbReference>
<keyword evidence="4" id="KW-1185">Reference proteome</keyword>
<dbReference type="AlphaFoldDB" id="A0A1I8AXF3"/>
<accession>A0A1I8AXF3</accession>
<feature type="chain" id="PRO_5009315214" evidence="3">
    <location>
        <begin position="22"/>
        <end position="590"/>
    </location>
</feature>
<sequence>MKLKELFLLFIFLIKLKQILGVEEKQTENIVDLPGSISHAESVQIDTASLKGVFGEESESEKEENSKNKNLKKSFTKSLSEGSLKDISLQRKEMLKRKSFNAEEGFQKINKIEEEEENKRKRLKLNFNDEKEMKEKYFEREIERKGKRILAEKEDEELEDYQTKGEETKNEIKNIFEASTSEIEEIKNENDGKGRVSEIEEEKEENDGREGFLPFKRVTEIEEVEEEEEKINEGNKSSEEIKVLNEFLDNDRISLKFEHNNTPKSPDKDYLEKRKLAKIQFKRDWEEFKKVLNEWEERINWKFNHSHILEKERELKKKNYENNRKSLNDANERLEEIIKQKEDEKKEEEEELEKEKNKKEEIKDEKQKNIKNQKIKYSSFYYKDFASKLKEASTKMLTKSAIDFIYEKENKKFNLIYKIILEKRNEEFLNKNIENENKKKIKYFEIFYKYNIIKEFFKNWECKKYWALAKKNLEEERKKIKGKKLKDFDKDYYISSCEEMQKATNYLFAYLDIVYYLEGNLPDEKENKKFHEDLNVPINLERFKNIKFINKCFEDENQNNWQNKFNELSKIQEKQKNLIIGWIRKTTTIM</sequence>
<evidence type="ECO:0000313" key="5">
    <source>
        <dbReference type="WBParaSite" id="MhA1_Contig1023.frz3.gene3"/>
    </source>
</evidence>
<evidence type="ECO:0000256" key="2">
    <source>
        <dbReference type="SAM" id="MobiDB-lite"/>
    </source>
</evidence>
<evidence type="ECO:0000256" key="3">
    <source>
        <dbReference type="SAM" id="SignalP"/>
    </source>
</evidence>
<feature type="coiled-coil region" evidence="1">
    <location>
        <begin position="310"/>
        <end position="376"/>
    </location>
</feature>
<feature type="region of interest" description="Disordered" evidence="2">
    <location>
        <begin position="180"/>
        <end position="212"/>
    </location>
</feature>
<organism evidence="4 5">
    <name type="scientific">Meloidogyne hapla</name>
    <name type="common">Root-knot nematode worm</name>
    <dbReference type="NCBI Taxonomy" id="6305"/>
    <lineage>
        <taxon>Eukaryota</taxon>
        <taxon>Metazoa</taxon>
        <taxon>Ecdysozoa</taxon>
        <taxon>Nematoda</taxon>
        <taxon>Chromadorea</taxon>
        <taxon>Rhabditida</taxon>
        <taxon>Tylenchina</taxon>
        <taxon>Tylenchomorpha</taxon>
        <taxon>Tylenchoidea</taxon>
        <taxon>Meloidogynidae</taxon>
        <taxon>Meloidogyninae</taxon>
        <taxon>Meloidogyne</taxon>
    </lineage>
</organism>
<evidence type="ECO:0000256" key="1">
    <source>
        <dbReference type="SAM" id="Coils"/>
    </source>
</evidence>
<dbReference type="WBParaSite" id="MhA1_Contig1023.frz3.gene3">
    <property type="protein sequence ID" value="MhA1_Contig1023.frz3.gene3"/>
    <property type="gene ID" value="MhA1_Contig1023.frz3.gene3"/>
</dbReference>
<protein>
    <submittedName>
        <fullName evidence="5">Uncharacterized protein</fullName>
    </submittedName>
</protein>
<proteinExistence type="predicted"/>
<feature type="signal peptide" evidence="3">
    <location>
        <begin position="1"/>
        <end position="21"/>
    </location>
</feature>
<feature type="region of interest" description="Disordered" evidence="2">
    <location>
        <begin position="54"/>
        <end position="80"/>
    </location>
</feature>
<reference evidence="5" key="1">
    <citation type="submission" date="2016-11" db="UniProtKB">
        <authorList>
            <consortium name="WormBaseParasite"/>
        </authorList>
    </citation>
    <scope>IDENTIFICATION</scope>
</reference>
<evidence type="ECO:0000313" key="4">
    <source>
        <dbReference type="Proteomes" id="UP000095281"/>
    </source>
</evidence>
<feature type="compositionally biased region" description="Basic and acidic residues" evidence="2">
    <location>
        <begin position="184"/>
        <end position="198"/>
    </location>
</feature>
<keyword evidence="1" id="KW-0175">Coiled coil</keyword>
<name>A0A1I8AXF3_MELHA</name>